<protein>
    <submittedName>
        <fullName evidence="1">Uncharacterized protein</fullName>
    </submittedName>
</protein>
<reference evidence="1 2" key="2">
    <citation type="journal article" date="2022" name="Mol. Ecol. Resour.">
        <title>The genomes of chicory, endive, great burdock and yacon provide insights into Asteraceae paleo-polyploidization history and plant inulin production.</title>
        <authorList>
            <person name="Fan W."/>
            <person name="Wang S."/>
            <person name="Wang H."/>
            <person name="Wang A."/>
            <person name="Jiang F."/>
            <person name="Liu H."/>
            <person name="Zhao H."/>
            <person name="Xu D."/>
            <person name="Zhang Y."/>
        </authorList>
    </citation>
    <scope>NUCLEOTIDE SEQUENCE [LARGE SCALE GENOMIC DNA]</scope>
    <source>
        <strain evidence="2">cv. Yunnan</strain>
        <tissue evidence="1">Leaves</tissue>
    </source>
</reference>
<organism evidence="1 2">
    <name type="scientific">Smallanthus sonchifolius</name>
    <dbReference type="NCBI Taxonomy" id="185202"/>
    <lineage>
        <taxon>Eukaryota</taxon>
        <taxon>Viridiplantae</taxon>
        <taxon>Streptophyta</taxon>
        <taxon>Embryophyta</taxon>
        <taxon>Tracheophyta</taxon>
        <taxon>Spermatophyta</taxon>
        <taxon>Magnoliopsida</taxon>
        <taxon>eudicotyledons</taxon>
        <taxon>Gunneridae</taxon>
        <taxon>Pentapetalae</taxon>
        <taxon>asterids</taxon>
        <taxon>campanulids</taxon>
        <taxon>Asterales</taxon>
        <taxon>Asteraceae</taxon>
        <taxon>Asteroideae</taxon>
        <taxon>Heliantheae alliance</taxon>
        <taxon>Millerieae</taxon>
        <taxon>Smallanthus</taxon>
    </lineage>
</organism>
<dbReference type="EMBL" id="CM042043">
    <property type="protein sequence ID" value="KAI3693538.1"/>
    <property type="molecule type" value="Genomic_DNA"/>
</dbReference>
<proteinExistence type="predicted"/>
<evidence type="ECO:0000313" key="1">
    <source>
        <dbReference type="EMBL" id="KAI3693538.1"/>
    </source>
</evidence>
<name>A0ACB8Z7F3_9ASTR</name>
<evidence type="ECO:0000313" key="2">
    <source>
        <dbReference type="Proteomes" id="UP001056120"/>
    </source>
</evidence>
<sequence>MRRSPKAPPHNANMVMLESCKTAPLAGVPSPVGGIVEGTGDPGGEAGIIMDGPGLMGMDIGGDAMDIGGDAMDIGGDAMDIGGGVIDIGGGVMDIGGGVIDIGGGVIGVVIGGGVMGG</sequence>
<dbReference type="Proteomes" id="UP001056120">
    <property type="component" value="Linkage Group LG26"/>
</dbReference>
<reference evidence="2" key="1">
    <citation type="journal article" date="2022" name="Mol. Ecol. Resour.">
        <title>The genomes of chicory, endive, great burdock and yacon provide insights into Asteraceae palaeo-polyploidization history and plant inulin production.</title>
        <authorList>
            <person name="Fan W."/>
            <person name="Wang S."/>
            <person name="Wang H."/>
            <person name="Wang A."/>
            <person name="Jiang F."/>
            <person name="Liu H."/>
            <person name="Zhao H."/>
            <person name="Xu D."/>
            <person name="Zhang Y."/>
        </authorList>
    </citation>
    <scope>NUCLEOTIDE SEQUENCE [LARGE SCALE GENOMIC DNA]</scope>
    <source>
        <strain evidence="2">cv. Yunnan</strain>
    </source>
</reference>
<keyword evidence="2" id="KW-1185">Reference proteome</keyword>
<accession>A0ACB8Z7F3</accession>
<gene>
    <name evidence="1" type="ORF">L1987_76482</name>
</gene>
<comment type="caution">
    <text evidence="1">The sequence shown here is derived from an EMBL/GenBank/DDBJ whole genome shotgun (WGS) entry which is preliminary data.</text>
</comment>